<comment type="subcellular location">
    <subcellularLocation>
        <location evidence="4">Cell outer membrane</location>
    </subcellularLocation>
</comment>
<dbReference type="HAMAP" id="MF_01411">
    <property type="entry name" value="LPS_assembly_LptD"/>
    <property type="match status" value="1"/>
</dbReference>
<feature type="domain" description="LPS-assembly protein LptD central" evidence="8">
    <location>
        <begin position="251"/>
        <end position="345"/>
    </location>
</feature>
<dbReference type="STRING" id="45070.Lnau_0284"/>
<comment type="caution">
    <text evidence="9">The sequence shown here is derived from an EMBL/GenBank/DDBJ whole genome shotgun (WGS) entry which is preliminary data.</text>
</comment>
<feature type="transmembrane region" description="Helical" evidence="5">
    <location>
        <begin position="21"/>
        <end position="41"/>
    </location>
</feature>
<feature type="domain" description="LptD C-terminal" evidence="7">
    <location>
        <begin position="371"/>
        <end position="804"/>
    </location>
</feature>
<dbReference type="GO" id="GO:1990351">
    <property type="term" value="C:transporter complex"/>
    <property type="evidence" value="ECO:0007669"/>
    <property type="project" value="TreeGrafter"/>
</dbReference>
<dbReference type="Pfam" id="PF03968">
    <property type="entry name" value="LptD_N"/>
    <property type="match status" value="1"/>
</dbReference>
<dbReference type="GO" id="GO:0015920">
    <property type="term" value="P:lipopolysaccharide transport"/>
    <property type="evidence" value="ECO:0007669"/>
    <property type="project" value="InterPro"/>
</dbReference>
<dbReference type="InterPro" id="IPR045659">
    <property type="entry name" value="LptD_2"/>
</dbReference>
<accession>A0A0W0X3D9</accession>
<comment type="similarity">
    <text evidence="4">Belongs to the LptD family.</text>
</comment>
<name>A0A0W0X3D9_9GAMM</name>
<dbReference type="GO" id="GO:0043165">
    <property type="term" value="P:Gram-negative-bacterium-type cell outer membrane assembly"/>
    <property type="evidence" value="ECO:0007669"/>
    <property type="project" value="UniProtKB-UniRule"/>
</dbReference>
<evidence type="ECO:0000256" key="2">
    <source>
        <dbReference type="ARBA" id="ARBA00023136"/>
    </source>
</evidence>
<evidence type="ECO:0000256" key="4">
    <source>
        <dbReference type="HAMAP-Rule" id="MF_01411"/>
    </source>
</evidence>
<dbReference type="RefSeq" id="WP_238585897.1">
    <property type="nucleotide sequence ID" value="NZ_CAAAIF010000019.1"/>
</dbReference>
<evidence type="ECO:0000313" key="10">
    <source>
        <dbReference type="Proteomes" id="UP000054725"/>
    </source>
</evidence>
<dbReference type="AlphaFoldDB" id="A0A0W0X3D9"/>
<dbReference type="PANTHER" id="PTHR30189">
    <property type="entry name" value="LPS-ASSEMBLY PROTEIN"/>
    <property type="match status" value="1"/>
</dbReference>
<evidence type="ECO:0000259" key="7">
    <source>
        <dbReference type="Pfam" id="PF04453"/>
    </source>
</evidence>
<evidence type="ECO:0000256" key="3">
    <source>
        <dbReference type="ARBA" id="ARBA00023237"/>
    </source>
</evidence>
<evidence type="ECO:0000256" key="1">
    <source>
        <dbReference type="ARBA" id="ARBA00022729"/>
    </source>
</evidence>
<comment type="caution">
    <text evidence="4">Lacks conserved residue(s) required for the propagation of feature annotation.</text>
</comment>
<reference evidence="9 10" key="1">
    <citation type="submission" date="2015-11" db="EMBL/GenBank/DDBJ databases">
        <title>Genomic analysis of 38 Legionella species identifies large and diverse effector repertoires.</title>
        <authorList>
            <person name="Burstein D."/>
            <person name="Amaro F."/>
            <person name="Zusman T."/>
            <person name="Lifshitz Z."/>
            <person name="Cohen O."/>
            <person name="Gilbert J.A."/>
            <person name="Pupko T."/>
            <person name="Shuman H.A."/>
            <person name="Segal G."/>
        </authorList>
    </citation>
    <scope>NUCLEOTIDE SEQUENCE [LARGE SCALE GENOMIC DNA]</scope>
    <source>
        <strain evidence="9 10">ATCC 49506</strain>
    </source>
</reference>
<dbReference type="InterPro" id="IPR050218">
    <property type="entry name" value="LptD"/>
</dbReference>
<gene>
    <name evidence="4" type="primary">lptD</name>
    <name evidence="9" type="ORF">Lnau_0284</name>
</gene>
<evidence type="ECO:0000259" key="8">
    <source>
        <dbReference type="Pfam" id="PF19838"/>
    </source>
</evidence>
<keyword evidence="2 4" id="KW-0472">Membrane</keyword>
<evidence type="ECO:0000259" key="6">
    <source>
        <dbReference type="Pfam" id="PF03968"/>
    </source>
</evidence>
<comment type="subunit">
    <text evidence="4">Component of the lipopolysaccharide transport and assembly complex. Interacts with LptE and LptA.</text>
</comment>
<dbReference type="PANTHER" id="PTHR30189:SF1">
    <property type="entry name" value="LPS-ASSEMBLY PROTEIN LPTD"/>
    <property type="match status" value="1"/>
</dbReference>
<sequence>MAVKISFDSITQLFHKMICHRYLFVGLATTIGIAAGTYQVVTHASEVVVEPIQACVVAREAELTAANRAKFAQCLGWQENKSSPSLCGGFYKPIAITPLSNDEVRIMANEVSFYREGRSELTGNVEVQQAGRVVNAQTAYVYRDAKTNKVNKIELLGEVKYLEAGRIMIAKKATINPEDKSGKVEDVLYRFNIRKSGAIQPAWGRANFIERFANKDYFLQKATYTTCAPEDNAWQIEADSIKLDDAKSIGVARNARLRIHNWPILYAPYLSFPTSRERKSGFLMPVVGSSNVGGFDLALPYYWNIAPNYDATLIPHLYTKRGFMMGGEFRYLTKKSFGNIRARYLPHDRAFNRFLLENRDRYPLLRSKSADRWSLQLQDSTLITRDLHLGVNFSQVSDDYFLQDFSTNLATLTERQLLRQGDLSYVTDHWFFRGMLQSYQTLHPINETPINDSYQRLPQLLANGSYDELPFDSRLSIQGQFDYFRWPGRNLFELPQPRRTPFQPQGGRYHLNPILSLPRSKPWGYITPSVELVENYYDVNGPASFNYLDQLFYKNQLIYGDRFYYGDQFFRQKSKFNRVIPRYDVDGGLYFERSTSFRNESFTQTLEPRLFYLYVPFHDQTQIPVFDSGYMIFSHDQLFRTNRFSGFDRIGDTNQLSYSLSSRWLSDESGREKAILSIGQARYFAKRRVKLCQSVTGFCEENIDTLGLLSLTNKFSPVAARGEYHFNPDWVVAADYVWNPATRATNNGHVNFHYQPESSNNKIIGVGYTYLVNGDITRVAYTNTQNNPLHQATFAYAWPFSIHWSTLGAYNYNISKRYEMMSFLGVQYDNCCWAVRLIGGRTFQSLDSLARPRYNNNVFLQVLLKGLGSVGNSDPSSRVRTYIPGYNDLFHR</sequence>
<dbReference type="InterPro" id="IPR005653">
    <property type="entry name" value="OstA-like_N"/>
</dbReference>
<dbReference type="PATRIC" id="fig|45070.6.peg.294"/>
<protein>
    <recommendedName>
        <fullName evidence="4">LPS-assembly protein LptD</fullName>
    </recommendedName>
</protein>
<keyword evidence="5" id="KW-1133">Transmembrane helix</keyword>
<evidence type="ECO:0000313" key="9">
    <source>
        <dbReference type="EMBL" id="KTD39085.1"/>
    </source>
</evidence>
<feature type="domain" description="Organic solvent tolerance-like N-terminal" evidence="6">
    <location>
        <begin position="114"/>
        <end position="244"/>
    </location>
</feature>
<dbReference type="Pfam" id="PF19838">
    <property type="entry name" value="LptD_2"/>
    <property type="match status" value="1"/>
</dbReference>
<dbReference type="InterPro" id="IPR020889">
    <property type="entry name" value="LipoPS_assembly_LptD"/>
</dbReference>
<evidence type="ECO:0000256" key="5">
    <source>
        <dbReference type="SAM" id="Phobius"/>
    </source>
</evidence>
<dbReference type="EMBL" id="LNYO01000003">
    <property type="protein sequence ID" value="KTD39085.1"/>
    <property type="molecule type" value="Genomic_DNA"/>
</dbReference>
<keyword evidence="1 4" id="KW-0732">Signal</keyword>
<organism evidence="9 10">
    <name type="scientific">Legionella nautarum</name>
    <dbReference type="NCBI Taxonomy" id="45070"/>
    <lineage>
        <taxon>Bacteria</taxon>
        <taxon>Pseudomonadati</taxon>
        <taxon>Pseudomonadota</taxon>
        <taxon>Gammaproteobacteria</taxon>
        <taxon>Legionellales</taxon>
        <taxon>Legionellaceae</taxon>
        <taxon>Legionella</taxon>
    </lineage>
</organism>
<dbReference type="InterPro" id="IPR007543">
    <property type="entry name" value="LptD_C"/>
</dbReference>
<dbReference type="GO" id="GO:0009279">
    <property type="term" value="C:cell outer membrane"/>
    <property type="evidence" value="ECO:0007669"/>
    <property type="project" value="UniProtKB-SubCell"/>
</dbReference>
<dbReference type="Pfam" id="PF04453">
    <property type="entry name" value="LptD"/>
    <property type="match status" value="1"/>
</dbReference>
<keyword evidence="5" id="KW-0812">Transmembrane</keyword>
<keyword evidence="10" id="KW-1185">Reference proteome</keyword>
<dbReference type="Proteomes" id="UP000054725">
    <property type="component" value="Unassembled WGS sequence"/>
</dbReference>
<proteinExistence type="inferred from homology"/>
<comment type="function">
    <text evidence="4">Together with LptE, is involved in the assembly of lipopolysaccharide (LPS) at the surface of the outer membrane.</text>
</comment>
<keyword evidence="3 4" id="KW-0998">Cell outer membrane</keyword>